<dbReference type="Pfam" id="PF14551">
    <property type="entry name" value="MCM_N"/>
    <property type="match status" value="1"/>
</dbReference>
<feature type="non-terminal residue" evidence="2">
    <location>
        <position position="80"/>
    </location>
</feature>
<dbReference type="Gene3D" id="3.30.1640.10">
    <property type="entry name" value="mini-chromosome maintenance (MCM) complex, chain A, domain 1"/>
    <property type="match status" value="1"/>
</dbReference>
<proteinExistence type="predicted"/>
<sequence length="80" mass="9415">EGVDPAQPFYMQKLEEIHLLERPFLNVDCAHIKQIDRTMLGQLIAYPQEVVPIFDIAVNELFFTIYEDDTLPHQIQVRPY</sequence>
<dbReference type="AlphaFoldDB" id="A0A8S3AIX0"/>
<dbReference type="Proteomes" id="UP000681720">
    <property type="component" value="Unassembled WGS sequence"/>
</dbReference>
<comment type="caution">
    <text evidence="2">The sequence shown here is derived from an EMBL/GenBank/DDBJ whole genome shotgun (WGS) entry which is preliminary data.</text>
</comment>
<feature type="non-terminal residue" evidence="2">
    <location>
        <position position="1"/>
    </location>
</feature>
<dbReference type="SUPFAM" id="SSF50249">
    <property type="entry name" value="Nucleic acid-binding proteins"/>
    <property type="match status" value="1"/>
</dbReference>
<name>A0A8S3AIX0_9BILA</name>
<organism evidence="2 3">
    <name type="scientific">Rotaria magnacalcarata</name>
    <dbReference type="NCBI Taxonomy" id="392030"/>
    <lineage>
        <taxon>Eukaryota</taxon>
        <taxon>Metazoa</taxon>
        <taxon>Spiralia</taxon>
        <taxon>Gnathifera</taxon>
        <taxon>Rotifera</taxon>
        <taxon>Eurotatoria</taxon>
        <taxon>Bdelloidea</taxon>
        <taxon>Philodinida</taxon>
        <taxon>Philodinidae</taxon>
        <taxon>Rotaria</taxon>
    </lineage>
</organism>
<feature type="domain" description="MCM N-terminal" evidence="1">
    <location>
        <begin position="7"/>
        <end position="80"/>
    </location>
</feature>
<accession>A0A8S3AIX0</accession>
<reference evidence="2" key="1">
    <citation type="submission" date="2021-02" db="EMBL/GenBank/DDBJ databases">
        <authorList>
            <person name="Nowell W R."/>
        </authorList>
    </citation>
    <scope>NUCLEOTIDE SEQUENCE</scope>
</reference>
<evidence type="ECO:0000313" key="2">
    <source>
        <dbReference type="EMBL" id="CAF4719952.1"/>
    </source>
</evidence>
<protein>
    <recommendedName>
        <fullName evidence="1">MCM N-terminal domain-containing protein</fullName>
    </recommendedName>
</protein>
<dbReference type="FunFam" id="3.30.1640.10:FF:000001">
    <property type="entry name" value="DNA helicase"/>
    <property type="match status" value="1"/>
</dbReference>
<gene>
    <name evidence="2" type="ORF">GIL414_LOCUS43803</name>
</gene>
<dbReference type="EMBL" id="CAJOBJ010130719">
    <property type="protein sequence ID" value="CAF4719952.1"/>
    <property type="molecule type" value="Genomic_DNA"/>
</dbReference>
<evidence type="ECO:0000259" key="1">
    <source>
        <dbReference type="Pfam" id="PF14551"/>
    </source>
</evidence>
<dbReference type="InterPro" id="IPR012340">
    <property type="entry name" value="NA-bd_OB-fold"/>
</dbReference>
<evidence type="ECO:0000313" key="3">
    <source>
        <dbReference type="Proteomes" id="UP000681720"/>
    </source>
</evidence>
<dbReference type="InterPro" id="IPR027925">
    <property type="entry name" value="MCM_N"/>
</dbReference>